<dbReference type="OrthoDB" id="2974041at2"/>
<organism evidence="1 2">
    <name type="scientific">Anaerobacillus arseniciselenatis</name>
    <dbReference type="NCBI Taxonomy" id="85682"/>
    <lineage>
        <taxon>Bacteria</taxon>
        <taxon>Bacillati</taxon>
        <taxon>Bacillota</taxon>
        <taxon>Bacilli</taxon>
        <taxon>Bacillales</taxon>
        <taxon>Bacillaceae</taxon>
        <taxon>Anaerobacillus</taxon>
    </lineage>
</organism>
<evidence type="ECO:0000313" key="2">
    <source>
        <dbReference type="Proteomes" id="UP000180098"/>
    </source>
</evidence>
<accession>A0A1S2LKP3</accession>
<keyword evidence="2" id="KW-1185">Reference proteome</keyword>
<dbReference type="AlphaFoldDB" id="A0A1S2LKP3"/>
<comment type="caution">
    <text evidence="1">The sequence shown here is derived from an EMBL/GenBank/DDBJ whole genome shotgun (WGS) entry which is preliminary data.</text>
</comment>
<name>A0A1S2LKP3_9BACI</name>
<gene>
    <name evidence="1" type="ORF">BKP35_10365</name>
</gene>
<proteinExistence type="predicted"/>
<dbReference type="Proteomes" id="UP000180098">
    <property type="component" value="Unassembled WGS sequence"/>
</dbReference>
<sequence length="100" mass="12179">MFYYPYNWNHYYHYFGYPVENDRRLTDYYTFPHYKKFDPYKVELPKFHTVNDKSRHCHQQCLAAGFIPGTFAWNYCMQGCNALMGSLLDDPTFLEDMMEE</sequence>
<reference evidence="1 2" key="1">
    <citation type="submission" date="2016-10" db="EMBL/GenBank/DDBJ databases">
        <title>Draft genome sequences of four alkaliphilic bacteria belonging to the Anaerobacillus genus.</title>
        <authorList>
            <person name="Bassil N.M."/>
            <person name="Lloyd J.R."/>
        </authorList>
    </citation>
    <scope>NUCLEOTIDE SEQUENCE [LARGE SCALE GENOMIC DNA]</scope>
    <source>
        <strain evidence="1 2">DSM 15340</strain>
    </source>
</reference>
<dbReference type="RefSeq" id="WP_071313263.1">
    <property type="nucleotide sequence ID" value="NZ_MLQQ01000018.1"/>
</dbReference>
<protein>
    <submittedName>
        <fullName evidence="1">Uncharacterized protein</fullName>
    </submittedName>
</protein>
<evidence type="ECO:0000313" key="1">
    <source>
        <dbReference type="EMBL" id="OIJ12956.1"/>
    </source>
</evidence>
<dbReference type="EMBL" id="MLQQ01000018">
    <property type="protein sequence ID" value="OIJ12956.1"/>
    <property type="molecule type" value="Genomic_DNA"/>
</dbReference>